<dbReference type="PIRSF" id="PIRSF000728">
    <property type="entry name" value="NAGK"/>
    <property type="match status" value="1"/>
</dbReference>
<organism evidence="11 12">
    <name type="scientific">Aquimarina algiphila</name>
    <dbReference type="NCBI Taxonomy" id="2047982"/>
    <lineage>
        <taxon>Bacteria</taxon>
        <taxon>Pseudomonadati</taxon>
        <taxon>Bacteroidota</taxon>
        <taxon>Flavobacteriia</taxon>
        <taxon>Flavobacteriales</taxon>
        <taxon>Flavobacteriaceae</taxon>
        <taxon>Aquimarina</taxon>
    </lineage>
</organism>
<evidence type="ECO:0000256" key="9">
    <source>
        <dbReference type="HAMAP-Rule" id="MF_00082"/>
    </source>
</evidence>
<gene>
    <name evidence="9 11" type="primary">argB</name>
    <name evidence="11" type="ORF">FOF46_08080</name>
</gene>
<dbReference type="GO" id="GO:0005737">
    <property type="term" value="C:cytoplasm"/>
    <property type="evidence" value="ECO:0007669"/>
    <property type="project" value="UniProtKB-SubCell"/>
</dbReference>
<dbReference type="Proteomes" id="UP000318833">
    <property type="component" value="Unassembled WGS sequence"/>
</dbReference>
<dbReference type="CDD" id="cd04238">
    <property type="entry name" value="AAK_NAGK-like"/>
    <property type="match status" value="1"/>
</dbReference>
<evidence type="ECO:0000313" key="11">
    <source>
        <dbReference type="EMBL" id="TSE09658.1"/>
    </source>
</evidence>
<keyword evidence="7 9" id="KW-0067">ATP-binding</keyword>
<evidence type="ECO:0000256" key="7">
    <source>
        <dbReference type="ARBA" id="ARBA00022840"/>
    </source>
</evidence>
<dbReference type="NCBIfam" id="TIGR00761">
    <property type="entry name" value="argB"/>
    <property type="match status" value="1"/>
</dbReference>
<evidence type="ECO:0000256" key="3">
    <source>
        <dbReference type="ARBA" id="ARBA00022605"/>
    </source>
</evidence>
<keyword evidence="5 9" id="KW-0547">Nucleotide-binding</keyword>
<keyword evidence="12" id="KW-1185">Reference proteome</keyword>
<comment type="similarity">
    <text evidence="9">Belongs to the acetylglutamate kinase family. ArgB subfamily.</text>
</comment>
<evidence type="ECO:0000256" key="5">
    <source>
        <dbReference type="ARBA" id="ARBA00022741"/>
    </source>
</evidence>
<feature type="site" description="Transition state stabilizer" evidence="9">
    <location>
        <position position="10"/>
    </location>
</feature>
<comment type="subcellular location">
    <subcellularLocation>
        <location evidence="9">Cytoplasm</location>
    </subcellularLocation>
</comment>
<feature type="binding site" evidence="9">
    <location>
        <begin position="42"/>
        <end position="43"/>
    </location>
    <ligand>
        <name>substrate</name>
    </ligand>
</feature>
<evidence type="ECO:0000256" key="4">
    <source>
        <dbReference type="ARBA" id="ARBA00022679"/>
    </source>
</evidence>
<feature type="domain" description="Aspartate/glutamate/uridylate kinase" evidence="10">
    <location>
        <begin position="5"/>
        <end position="244"/>
    </location>
</feature>
<evidence type="ECO:0000259" key="10">
    <source>
        <dbReference type="Pfam" id="PF00696"/>
    </source>
</evidence>
<accession>A0A554VMX5</accession>
<comment type="caution">
    <text evidence="11">The sequence shown here is derived from an EMBL/GenBank/DDBJ whole genome shotgun (WGS) entry which is preliminary data.</text>
</comment>
<evidence type="ECO:0000256" key="6">
    <source>
        <dbReference type="ARBA" id="ARBA00022777"/>
    </source>
</evidence>
<keyword evidence="2 9" id="KW-0055">Arginine biosynthesis</keyword>
<dbReference type="OrthoDB" id="9803155at2"/>
<evidence type="ECO:0000256" key="8">
    <source>
        <dbReference type="ARBA" id="ARBA00048141"/>
    </source>
</evidence>
<dbReference type="PANTHER" id="PTHR23342">
    <property type="entry name" value="N-ACETYLGLUTAMATE SYNTHASE"/>
    <property type="match status" value="1"/>
</dbReference>
<dbReference type="AlphaFoldDB" id="A0A554VMX5"/>
<comment type="pathway">
    <text evidence="1 9">Amino-acid biosynthesis; L-arginine biosynthesis; N(2)-acetyl-L-ornithine from L-glutamate: step 2/4.</text>
</comment>
<keyword evidence="4 9" id="KW-0808">Transferase</keyword>
<dbReference type="PANTHER" id="PTHR23342:SF0">
    <property type="entry name" value="N-ACETYLGLUTAMATE SYNTHASE, MITOCHONDRIAL"/>
    <property type="match status" value="1"/>
</dbReference>
<dbReference type="HAMAP" id="MF_00082">
    <property type="entry name" value="ArgB"/>
    <property type="match status" value="1"/>
</dbReference>
<protein>
    <recommendedName>
        <fullName evidence="9">Acetylglutamate kinase</fullName>
        <ecNumber evidence="9">2.7.2.8</ecNumber>
    </recommendedName>
    <alternativeName>
        <fullName evidence="9">N-acetyl-L-glutamate 5-phosphotransferase</fullName>
    </alternativeName>
    <alternativeName>
        <fullName evidence="9">NAG kinase</fullName>
        <shortName evidence="9">NAGK</shortName>
    </alternativeName>
</protein>
<dbReference type="InterPro" id="IPR001048">
    <property type="entry name" value="Asp/Glu/Uridylate_kinase"/>
</dbReference>
<dbReference type="GO" id="GO:0003991">
    <property type="term" value="F:acetylglutamate kinase activity"/>
    <property type="evidence" value="ECO:0007669"/>
    <property type="project" value="UniProtKB-UniRule"/>
</dbReference>
<dbReference type="GO" id="GO:0042450">
    <property type="term" value="P:L-arginine biosynthetic process via ornithine"/>
    <property type="evidence" value="ECO:0007669"/>
    <property type="project" value="UniProtKB-UniRule"/>
</dbReference>
<dbReference type="GO" id="GO:0005524">
    <property type="term" value="F:ATP binding"/>
    <property type="evidence" value="ECO:0007669"/>
    <property type="project" value="UniProtKB-UniRule"/>
</dbReference>
<dbReference type="EMBL" id="VLNR01000012">
    <property type="protein sequence ID" value="TSE09658.1"/>
    <property type="molecule type" value="Genomic_DNA"/>
</dbReference>
<dbReference type="InterPro" id="IPR037528">
    <property type="entry name" value="ArgB"/>
</dbReference>
<dbReference type="Pfam" id="PF00696">
    <property type="entry name" value="AA_kinase"/>
    <property type="match status" value="1"/>
</dbReference>
<dbReference type="SUPFAM" id="SSF53633">
    <property type="entry name" value="Carbamate kinase-like"/>
    <property type="match status" value="1"/>
</dbReference>
<evidence type="ECO:0000313" key="12">
    <source>
        <dbReference type="Proteomes" id="UP000318833"/>
    </source>
</evidence>
<dbReference type="EC" id="2.7.2.8" evidence="9"/>
<feature type="site" description="Transition state stabilizer" evidence="9">
    <location>
        <position position="225"/>
    </location>
</feature>
<name>A0A554VMX5_9FLAO</name>
<reference evidence="11 12" key="1">
    <citation type="submission" date="2019-07" db="EMBL/GenBank/DDBJ databases">
        <title>The draft genome sequence of Aquimarina algiphila M91.</title>
        <authorList>
            <person name="Meng X."/>
        </authorList>
    </citation>
    <scope>NUCLEOTIDE SEQUENCE [LARGE SCALE GENOMIC DNA]</scope>
    <source>
        <strain evidence="11 12">M91</strain>
    </source>
</reference>
<sequence>MEKQKLLVAKIGGNIIEDEVALQSFLENFSKIKEPKILIHGGGKSATQLAAKLGVKTEMIDGRRITSAENLDIVVMTYAGLLNKRIVSGLQKYNCNAMGLTGADANVIRAEKRPVQFIDYGYVGDVVEVNDTIIKGFLNQKITPVFCAVTHDSNGQLFNTNADTIASEIASAMSPHYEVSLFYCFELKGVLENIKDKDSVIEHINLEKYNELRDAQVIADGMLPKLQNCFEALQKKVSKVHIANADFIKDNTTKHTTLSL</sequence>
<comment type="function">
    <text evidence="9">Catalyzes the ATP-dependent phosphorylation of N-acetyl-L-glutamate.</text>
</comment>
<dbReference type="InterPro" id="IPR036393">
    <property type="entry name" value="AceGlu_kinase-like_sf"/>
</dbReference>
<evidence type="ECO:0000256" key="2">
    <source>
        <dbReference type="ARBA" id="ARBA00022571"/>
    </source>
</evidence>
<keyword evidence="3 9" id="KW-0028">Amino-acid biosynthesis</keyword>
<dbReference type="UniPathway" id="UPA00068">
    <property type="reaction ID" value="UER00107"/>
</dbReference>
<feature type="binding site" evidence="9">
    <location>
        <position position="159"/>
    </location>
    <ligand>
        <name>substrate</name>
    </ligand>
</feature>
<dbReference type="RefSeq" id="WP_143916102.1">
    <property type="nucleotide sequence ID" value="NZ_CANLFO010000009.1"/>
</dbReference>
<evidence type="ECO:0000256" key="1">
    <source>
        <dbReference type="ARBA" id="ARBA00004828"/>
    </source>
</evidence>
<dbReference type="InterPro" id="IPR004662">
    <property type="entry name" value="AcgluKinase_fam"/>
</dbReference>
<comment type="catalytic activity">
    <reaction evidence="8 9">
        <text>N-acetyl-L-glutamate + ATP = N-acetyl-L-glutamyl 5-phosphate + ADP</text>
        <dbReference type="Rhea" id="RHEA:14629"/>
        <dbReference type="ChEBI" id="CHEBI:30616"/>
        <dbReference type="ChEBI" id="CHEBI:44337"/>
        <dbReference type="ChEBI" id="CHEBI:57936"/>
        <dbReference type="ChEBI" id="CHEBI:456216"/>
        <dbReference type="EC" id="2.7.2.8"/>
    </reaction>
</comment>
<proteinExistence type="inferred from homology"/>
<keyword evidence="6 9" id="KW-0418">Kinase</keyword>
<feature type="binding site" evidence="9">
    <location>
        <position position="64"/>
    </location>
    <ligand>
        <name>substrate</name>
    </ligand>
</feature>
<keyword evidence="9" id="KW-0963">Cytoplasm</keyword>
<dbReference type="Gene3D" id="3.40.1160.10">
    <property type="entry name" value="Acetylglutamate kinase-like"/>
    <property type="match status" value="1"/>
</dbReference>